<evidence type="ECO:0000256" key="2">
    <source>
        <dbReference type="ARBA" id="ARBA00004892"/>
    </source>
</evidence>
<name>A0A1C3MXC7_9ACTN</name>
<dbReference type="STRING" id="307121.GA0070620_0458"/>
<dbReference type="GO" id="GO:0042840">
    <property type="term" value="P:D-glucuronate catabolic process"/>
    <property type="evidence" value="ECO:0007669"/>
    <property type="project" value="TreeGrafter"/>
</dbReference>
<dbReference type="GO" id="GO:0008880">
    <property type="term" value="F:glucuronate isomerase activity"/>
    <property type="evidence" value="ECO:0007669"/>
    <property type="project" value="UniProtKB-EC"/>
</dbReference>
<dbReference type="InterPro" id="IPR032466">
    <property type="entry name" value="Metal_Hydrolase"/>
</dbReference>
<proteinExistence type="inferred from homology"/>
<dbReference type="PATRIC" id="fig|307121.4.peg.469"/>
<dbReference type="UniPathway" id="UPA00246"/>
<dbReference type="Gene3D" id="3.20.20.140">
    <property type="entry name" value="Metal-dependent hydrolases"/>
    <property type="match status" value="1"/>
</dbReference>
<dbReference type="GO" id="GO:0019698">
    <property type="term" value="P:D-galacturonate catabolic process"/>
    <property type="evidence" value="ECO:0007669"/>
    <property type="project" value="TreeGrafter"/>
</dbReference>
<comment type="similarity">
    <text evidence="3">Belongs to the metallo-dependent hydrolases superfamily. Uronate isomerase family.</text>
</comment>
<dbReference type="EC" id="5.3.1.12" evidence="4"/>
<gene>
    <name evidence="7" type="ORF">GA0070620_0458</name>
</gene>
<dbReference type="EMBL" id="LT598496">
    <property type="protein sequence ID" value="SBV24990.1"/>
    <property type="molecule type" value="Genomic_DNA"/>
</dbReference>
<accession>A0A1C3MXC7</accession>
<evidence type="ECO:0000256" key="6">
    <source>
        <dbReference type="ARBA" id="ARBA00023235"/>
    </source>
</evidence>
<keyword evidence="8" id="KW-1185">Reference proteome</keyword>
<dbReference type="RefSeq" id="WP_331713217.1">
    <property type="nucleotide sequence ID" value="NZ_JBHRWG010000002.1"/>
</dbReference>
<protein>
    <recommendedName>
        <fullName evidence="5">Uronate isomerase</fullName>
        <ecNumber evidence="4">5.3.1.12</ecNumber>
    </recommendedName>
</protein>
<dbReference type="InterPro" id="IPR003766">
    <property type="entry name" value="Uronate_isomerase"/>
</dbReference>
<reference evidence="8" key="1">
    <citation type="submission" date="2016-06" db="EMBL/GenBank/DDBJ databases">
        <authorList>
            <person name="Varghese N."/>
        </authorList>
    </citation>
    <scope>NUCLEOTIDE SEQUENCE [LARGE SCALE GENOMIC DNA]</scope>
    <source>
        <strain evidence="8">DSM 45344</strain>
    </source>
</reference>
<dbReference type="SUPFAM" id="SSF51556">
    <property type="entry name" value="Metallo-dependent hydrolases"/>
    <property type="match status" value="1"/>
</dbReference>
<dbReference type="PANTHER" id="PTHR30068:SF4">
    <property type="entry name" value="URONATE ISOMERASE"/>
    <property type="match status" value="1"/>
</dbReference>
<dbReference type="Pfam" id="PF02614">
    <property type="entry name" value="UxaC"/>
    <property type="match status" value="1"/>
</dbReference>
<evidence type="ECO:0000313" key="7">
    <source>
        <dbReference type="EMBL" id="SBV24990.1"/>
    </source>
</evidence>
<organism evidence="7 8">
    <name type="scientific">Micromonospora krabiensis</name>
    <dbReference type="NCBI Taxonomy" id="307121"/>
    <lineage>
        <taxon>Bacteria</taxon>
        <taxon>Bacillati</taxon>
        <taxon>Actinomycetota</taxon>
        <taxon>Actinomycetes</taxon>
        <taxon>Micromonosporales</taxon>
        <taxon>Micromonosporaceae</taxon>
        <taxon>Micromonospora</taxon>
    </lineage>
</organism>
<evidence type="ECO:0000256" key="1">
    <source>
        <dbReference type="ARBA" id="ARBA00001165"/>
    </source>
</evidence>
<dbReference type="AlphaFoldDB" id="A0A1C3MXC7"/>
<sequence>MATACEPIATALTLGLMAALTLHPDRLLPTDPAVRSIARRLYEAVRDLPIVSPHGHVDPRILRDDTPFADPTSLFLQPDHYVTRLLHAGGVPLQQLGVGEEPLPENRAREAWRLLCAHWDLFRGTPVRYWFDSELVDIFGVTERPCAENADALYDLIAGQLRQPSHRPRALLRRFGIDFLATTDDPGDDLTAHAALRDDPAVDTTVAPTFRPDRYLEIGRPGWPEQVKALGGDVGDYAGYLAALEARRRYFIAHGAVSADHGHADAGTEPIERHEAERIYRAARAGTVSPAEAAAFRRHMTFEMARMSCDDGLVMTMHPGIHRNHHPATANQFGPDSGHDIPTAVEFTHALQPLLARFGTHPGFHLVLFTVDADVYNREIAPLAGFYPCVYAGAPWWFLDNPSEIRHYQAAVTEIAGFSRLSGFIDDTRAFCSIPARHDMSRRLDAGFLADLVAAHRLDEDEALDALTGLVDDQPRKVFKL</sequence>
<evidence type="ECO:0000256" key="3">
    <source>
        <dbReference type="ARBA" id="ARBA00008397"/>
    </source>
</evidence>
<dbReference type="Proteomes" id="UP000199393">
    <property type="component" value="Chromosome I"/>
</dbReference>
<keyword evidence="6 7" id="KW-0413">Isomerase</keyword>
<evidence type="ECO:0000256" key="4">
    <source>
        <dbReference type="ARBA" id="ARBA00012546"/>
    </source>
</evidence>
<comment type="catalytic activity">
    <reaction evidence="1">
        <text>D-glucuronate = D-fructuronate</text>
        <dbReference type="Rhea" id="RHEA:13049"/>
        <dbReference type="ChEBI" id="CHEBI:58720"/>
        <dbReference type="ChEBI" id="CHEBI:59863"/>
        <dbReference type="EC" id="5.3.1.12"/>
    </reaction>
</comment>
<dbReference type="Gene3D" id="1.10.2020.10">
    <property type="entry name" value="uronate isomerase, domain 2, chain A"/>
    <property type="match status" value="1"/>
</dbReference>
<comment type="pathway">
    <text evidence="2">Carbohydrate metabolism; pentose and glucuronate interconversion.</text>
</comment>
<evidence type="ECO:0000256" key="5">
    <source>
        <dbReference type="ARBA" id="ARBA00020555"/>
    </source>
</evidence>
<dbReference type="PANTHER" id="PTHR30068">
    <property type="entry name" value="URONATE ISOMERASE"/>
    <property type="match status" value="1"/>
</dbReference>
<evidence type="ECO:0000313" key="8">
    <source>
        <dbReference type="Proteomes" id="UP000199393"/>
    </source>
</evidence>
<dbReference type="NCBIfam" id="NF002794">
    <property type="entry name" value="PRK02925.1"/>
    <property type="match status" value="1"/>
</dbReference>